<evidence type="ECO:0000256" key="5">
    <source>
        <dbReference type="ARBA" id="ARBA00022729"/>
    </source>
</evidence>
<name>A0AAP0EF92_9MAGN</name>
<evidence type="ECO:0000313" key="9">
    <source>
        <dbReference type="Proteomes" id="UP001420932"/>
    </source>
</evidence>
<keyword evidence="4 6" id="KW-0964">Secreted</keyword>
<feature type="signal peptide" evidence="6">
    <location>
        <begin position="1"/>
        <end position="22"/>
    </location>
</feature>
<evidence type="ECO:0000313" key="8">
    <source>
        <dbReference type="EMBL" id="KAK9092290.1"/>
    </source>
</evidence>
<comment type="similarity">
    <text evidence="2 6">Belongs to the plant self-incompatibility (S1) protein family.</text>
</comment>
<reference evidence="8 9" key="1">
    <citation type="submission" date="2024-01" db="EMBL/GenBank/DDBJ databases">
        <title>Genome assemblies of Stephania.</title>
        <authorList>
            <person name="Yang L."/>
        </authorList>
    </citation>
    <scope>NUCLEOTIDE SEQUENCE [LARGE SCALE GENOMIC DNA]</scope>
    <source>
        <strain evidence="8">YNDBR</strain>
        <tissue evidence="8">Leaf</tissue>
    </source>
</reference>
<evidence type="ECO:0000256" key="4">
    <source>
        <dbReference type="ARBA" id="ARBA00022525"/>
    </source>
</evidence>
<organism evidence="8 9">
    <name type="scientific">Stephania yunnanensis</name>
    <dbReference type="NCBI Taxonomy" id="152371"/>
    <lineage>
        <taxon>Eukaryota</taxon>
        <taxon>Viridiplantae</taxon>
        <taxon>Streptophyta</taxon>
        <taxon>Embryophyta</taxon>
        <taxon>Tracheophyta</taxon>
        <taxon>Spermatophyta</taxon>
        <taxon>Magnoliopsida</taxon>
        <taxon>Ranunculales</taxon>
        <taxon>Menispermaceae</taxon>
        <taxon>Menispermoideae</taxon>
        <taxon>Cissampelideae</taxon>
        <taxon>Stephania</taxon>
    </lineage>
</organism>
<feature type="region of interest" description="Disordered" evidence="7">
    <location>
        <begin position="168"/>
        <end position="195"/>
    </location>
</feature>
<dbReference type="GO" id="GO:0005576">
    <property type="term" value="C:extracellular region"/>
    <property type="evidence" value="ECO:0007669"/>
    <property type="project" value="UniProtKB-SubCell"/>
</dbReference>
<evidence type="ECO:0000256" key="6">
    <source>
        <dbReference type="RuleBase" id="RU367044"/>
    </source>
</evidence>
<gene>
    <name evidence="8" type="ORF">Syun_027201</name>
</gene>
<dbReference type="EMBL" id="JBBNAF010000012">
    <property type="protein sequence ID" value="KAK9092290.1"/>
    <property type="molecule type" value="Genomic_DNA"/>
</dbReference>
<evidence type="ECO:0000256" key="2">
    <source>
        <dbReference type="ARBA" id="ARBA00005581"/>
    </source>
</evidence>
<evidence type="ECO:0000256" key="3">
    <source>
        <dbReference type="ARBA" id="ARBA00022471"/>
    </source>
</evidence>
<keyword evidence="3 6" id="KW-0713">Self-incompatibility</keyword>
<sequence>MGGKKATLSFMIVLMLVVVCNCGIFAAGFKFSTHATVLVRSEILGLHVLRVHCKSKDDDLGLHRLSYSQEYKWSFSETIFGSTLFWCHMSWTDSDRKVKGAAFDVYDAKKDPCGRESSCEIEYHATNHGVMLYNAATEEGLNRRWWISAVSDTAMRERWGVTGEKIGESDWREEAAGEGGWRGWWKEEDPSSPSS</sequence>
<dbReference type="Proteomes" id="UP001420932">
    <property type="component" value="Unassembled WGS sequence"/>
</dbReference>
<proteinExistence type="inferred from homology"/>
<dbReference type="GO" id="GO:0060320">
    <property type="term" value="P:rejection of self pollen"/>
    <property type="evidence" value="ECO:0007669"/>
    <property type="project" value="UniProtKB-KW"/>
</dbReference>
<comment type="subcellular location">
    <subcellularLocation>
        <location evidence="1 6">Secreted</location>
    </subcellularLocation>
</comment>
<keyword evidence="5 6" id="KW-0732">Signal</keyword>
<dbReference type="PANTHER" id="PTHR31232">
    <property type="match status" value="1"/>
</dbReference>
<keyword evidence="9" id="KW-1185">Reference proteome</keyword>
<accession>A0AAP0EF92</accession>
<protein>
    <recommendedName>
        <fullName evidence="6">S-protein homolog</fullName>
    </recommendedName>
</protein>
<comment type="caution">
    <text evidence="8">The sequence shown here is derived from an EMBL/GenBank/DDBJ whole genome shotgun (WGS) entry which is preliminary data.</text>
</comment>
<evidence type="ECO:0000256" key="1">
    <source>
        <dbReference type="ARBA" id="ARBA00004613"/>
    </source>
</evidence>
<dbReference type="PANTHER" id="PTHR31232:SF18">
    <property type="entry name" value="S-PROTEIN HOMOLOG"/>
    <property type="match status" value="1"/>
</dbReference>
<feature type="chain" id="PRO_5042663554" description="S-protein homolog" evidence="6">
    <location>
        <begin position="23"/>
        <end position="195"/>
    </location>
</feature>
<dbReference type="Pfam" id="PF05938">
    <property type="entry name" value="Self-incomp_S1"/>
    <property type="match status" value="1"/>
</dbReference>
<dbReference type="AlphaFoldDB" id="A0AAP0EF92"/>
<dbReference type="InterPro" id="IPR010264">
    <property type="entry name" value="Self-incomp_S1"/>
</dbReference>
<evidence type="ECO:0000256" key="7">
    <source>
        <dbReference type="SAM" id="MobiDB-lite"/>
    </source>
</evidence>